<dbReference type="Pfam" id="PF01323">
    <property type="entry name" value="DSBA"/>
    <property type="match status" value="1"/>
</dbReference>
<dbReference type="InterPro" id="IPR051924">
    <property type="entry name" value="GST_Kappa/NadH"/>
</dbReference>
<dbReference type="PIRSF" id="PIRSF006386">
    <property type="entry name" value="HCCAis_GSTk"/>
    <property type="match status" value="1"/>
</dbReference>
<organism evidence="4 5">
    <name type="scientific">SAR86 cluster bacterium</name>
    <dbReference type="NCBI Taxonomy" id="2030880"/>
    <lineage>
        <taxon>Bacteria</taxon>
        <taxon>Pseudomonadati</taxon>
        <taxon>Pseudomonadota</taxon>
        <taxon>Gammaproteobacteria</taxon>
        <taxon>SAR86 cluster</taxon>
    </lineage>
</organism>
<dbReference type="GO" id="GO:0006749">
    <property type="term" value="P:glutathione metabolic process"/>
    <property type="evidence" value="ECO:0007669"/>
    <property type="project" value="TreeGrafter"/>
</dbReference>
<evidence type="ECO:0000313" key="5">
    <source>
        <dbReference type="Proteomes" id="UP000744438"/>
    </source>
</evidence>
<dbReference type="PANTHER" id="PTHR42943:SF2">
    <property type="entry name" value="GLUTATHIONE S-TRANSFERASE KAPPA 1"/>
    <property type="match status" value="1"/>
</dbReference>
<dbReference type="GO" id="GO:0018845">
    <property type="term" value="F:2-hydroxychromene-2-carboxylate isomerase activity"/>
    <property type="evidence" value="ECO:0007669"/>
    <property type="project" value="UniProtKB-UniRule"/>
</dbReference>
<name>A0A937I1X4_9GAMM</name>
<comment type="similarity">
    <text evidence="1">Belongs to the GST superfamily. NadH family.</text>
</comment>
<dbReference type="InterPro" id="IPR001853">
    <property type="entry name" value="DSBA-like_thioredoxin_dom"/>
</dbReference>
<evidence type="ECO:0000256" key="2">
    <source>
        <dbReference type="PIRSR" id="PIRSR006386-1"/>
    </source>
</evidence>
<dbReference type="SUPFAM" id="SSF52833">
    <property type="entry name" value="Thioredoxin-like"/>
    <property type="match status" value="1"/>
</dbReference>
<feature type="domain" description="DSBA-like thioredoxin" evidence="3">
    <location>
        <begin position="4"/>
        <end position="198"/>
    </location>
</feature>
<dbReference type="GO" id="GO:0004364">
    <property type="term" value="F:glutathione transferase activity"/>
    <property type="evidence" value="ECO:0007669"/>
    <property type="project" value="TreeGrafter"/>
</dbReference>
<dbReference type="InterPro" id="IPR036249">
    <property type="entry name" value="Thioredoxin-like_sf"/>
</dbReference>
<feature type="active site" description="Nucleophile" evidence="2">
    <location>
        <position position="12"/>
    </location>
</feature>
<dbReference type="EMBL" id="JADHQC010000002">
    <property type="protein sequence ID" value="MBL6811437.1"/>
    <property type="molecule type" value="Genomic_DNA"/>
</dbReference>
<dbReference type="AlphaFoldDB" id="A0A937I1X4"/>
<evidence type="ECO:0000259" key="3">
    <source>
        <dbReference type="Pfam" id="PF01323"/>
    </source>
</evidence>
<dbReference type="GO" id="GO:0004602">
    <property type="term" value="F:glutathione peroxidase activity"/>
    <property type="evidence" value="ECO:0007669"/>
    <property type="project" value="TreeGrafter"/>
</dbReference>
<comment type="catalytic activity">
    <reaction evidence="1">
        <text>2-hydroxychromene-2-carboxylate = (3E)-4-(2-hydroxyphenyl)-2-oxobut-3-enoate</text>
        <dbReference type="Rhea" id="RHEA:27401"/>
        <dbReference type="ChEBI" id="CHEBI:59350"/>
        <dbReference type="ChEBI" id="CHEBI:59353"/>
        <dbReference type="EC" id="5.99.1.4"/>
    </reaction>
</comment>
<proteinExistence type="inferred from homology"/>
<gene>
    <name evidence="4" type="ORF">ISQ63_00980</name>
</gene>
<evidence type="ECO:0000313" key="4">
    <source>
        <dbReference type="EMBL" id="MBL6811437.1"/>
    </source>
</evidence>
<comment type="caution">
    <text evidence="4">The sequence shown here is derived from an EMBL/GenBank/DDBJ whole genome shotgun (WGS) entry which is preliminary data.</text>
</comment>
<dbReference type="InterPro" id="IPR014440">
    <property type="entry name" value="HCCAis_GSTk"/>
</dbReference>
<dbReference type="Proteomes" id="UP000744438">
    <property type="component" value="Unassembled WGS sequence"/>
</dbReference>
<accession>A0A937I1X4</accession>
<dbReference type="EC" id="5.99.1.4" evidence="1"/>
<protein>
    <recommendedName>
        <fullName evidence="1">2-hydroxychromene-2-carboxylate isomerase</fullName>
        <ecNumber evidence="1">5.99.1.4</ecNumber>
    </recommendedName>
</protein>
<dbReference type="PANTHER" id="PTHR42943">
    <property type="entry name" value="GLUTATHIONE S-TRANSFERASE KAPPA"/>
    <property type="match status" value="1"/>
</dbReference>
<keyword evidence="1 4" id="KW-0413">Isomerase</keyword>
<dbReference type="Gene3D" id="3.40.30.10">
    <property type="entry name" value="Glutaredoxin"/>
    <property type="match status" value="1"/>
</dbReference>
<reference evidence="4" key="1">
    <citation type="submission" date="2020-10" db="EMBL/GenBank/DDBJ databases">
        <title>Microbiome of the Black Sea water column analyzed by genome centric metagenomics.</title>
        <authorList>
            <person name="Cabello-Yeves P.J."/>
            <person name="Callieri C."/>
            <person name="Picazo A."/>
            <person name="Mehrshad M."/>
            <person name="Haro-Moreno J.M."/>
            <person name="Roda-Garcia J."/>
            <person name="Dzembekova N."/>
            <person name="Slabakova V."/>
            <person name="Slabakova N."/>
            <person name="Moncheva S."/>
            <person name="Rodriguez-Valera F."/>
        </authorList>
    </citation>
    <scope>NUCLEOTIDE SEQUENCE</scope>
    <source>
        <strain evidence="4">BS307-5m-G49</strain>
    </source>
</reference>
<evidence type="ECO:0000256" key="1">
    <source>
        <dbReference type="PIRNR" id="PIRNR006386"/>
    </source>
</evidence>
<dbReference type="InterPro" id="IPR044087">
    <property type="entry name" value="NahD-like"/>
</dbReference>
<dbReference type="GO" id="GO:1901170">
    <property type="term" value="P:naphthalene catabolic process"/>
    <property type="evidence" value="ECO:0007669"/>
    <property type="project" value="InterPro"/>
</dbReference>
<dbReference type="CDD" id="cd03022">
    <property type="entry name" value="DsbA_HCCA_Iso"/>
    <property type="match status" value="1"/>
</dbReference>
<sequence length="198" mass="23369">MKKIEYYLDCSSPWTYLSFRGILELKKNKEFEIIWKPILVGGIFNSTNPSVYESRKNPVKEKLEYSQKDMDDWAKLRNLEFNWPKIFPINSVKSMRGAFYFIDKNKDIEEYLEKVFKAYWTEGKDISSDDCLNEIVSSLSVQADDFLKFIALPETKERLIKNTQELMDRGGFGSPTFFLNVNDMYFGNDRIQLLNEKL</sequence>